<gene>
    <name evidence="2" type="ORF">BST43_11920</name>
</gene>
<dbReference type="Pfam" id="PF18029">
    <property type="entry name" value="Glyoxalase_6"/>
    <property type="match status" value="1"/>
</dbReference>
<dbReference type="OrthoDB" id="3212826at2"/>
<dbReference type="EMBL" id="MVII01000013">
    <property type="protein sequence ID" value="ORB57957.1"/>
    <property type="molecule type" value="Genomic_DNA"/>
</dbReference>
<dbReference type="PANTHER" id="PTHR35908:SF1">
    <property type="entry name" value="CONSERVED PROTEIN"/>
    <property type="match status" value="1"/>
</dbReference>
<dbReference type="RefSeq" id="WP_083015814.1">
    <property type="nucleotide sequence ID" value="NZ_CP010271.1"/>
</dbReference>
<dbReference type="Gene3D" id="3.10.180.10">
    <property type="entry name" value="2,3-Dihydroxybiphenyl 1,2-Dioxygenase, domain 1"/>
    <property type="match status" value="1"/>
</dbReference>
<dbReference type="InterPro" id="IPR029068">
    <property type="entry name" value="Glyas_Bleomycin-R_OHBP_Dase"/>
</dbReference>
<protein>
    <submittedName>
        <fullName evidence="2">Glyoxalase</fullName>
    </submittedName>
</protein>
<evidence type="ECO:0000313" key="2">
    <source>
        <dbReference type="EMBL" id="ORB57957.1"/>
    </source>
</evidence>
<feature type="domain" description="Glyoxalase-like" evidence="1">
    <location>
        <begin position="12"/>
        <end position="116"/>
    </location>
</feature>
<dbReference type="KEGG" id="msao:MYCSP_14410"/>
<dbReference type="AlphaFoldDB" id="A0A1S4VWR7"/>
<name>A0A1S4VWR7_9MYCO</name>
<dbReference type="SUPFAM" id="SSF54593">
    <property type="entry name" value="Glyoxalase/Bleomycin resistance protein/Dihydroxybiphenyl dioxygenase"/>
    <property type="match status" value="1"/>
</dbReference>
<dbReference type="PANTHER" id="PTHR35908">
    <property type="entry name" value="HYPOTHETICAL FUSION PROTEIN"/>
    <property type="match status" value="1"/>
</dbReference>
<evidence type="ECO:0000313" key="3">
    <source>
        <dbReference type="Proteomes" id="UP000192434"/>
    </source>
</evidence>
<dbReference type="Proteomes" id="UP000192434">
    <property type="component" value="Unassembled WGS sequence"/>
</dbReference>
<proteinExistence type="predicted"/>
<sequence>MGLSAGLTLEAIVVDCRDASTLGRWWAEVLEWPYAIDDDGFVSVFQPDRHSPLLFFMNVPELKTAKNRLHLDFRGDDQSALVDRFLAHGATRIDIGQGHSPWVVLADPEDNEFCVLASRQDQAR</sequence>
<accession>A0A1S4VWR7</accession>
<dbReference type="STRING" id="1578165.BKG68_09380"/>
<evidence type="ECO:0000259" key="1">
    <source>
        <dbReference type="Pfam" id="PF18029"/>
    </source>
</evidence>
<organism evidence="2 3">
    <name type="scientific">Mycobacteroides saopaulense</name>
    <dbReference type="NCBI Taxonomy" id="1578165"/>
    <lineage>
        <taxon>Bacteria</taxon>
        <taxon>Bacillati</taxon>
        <taxon>Actinomycetota</taxon>
        <taxon>Actinomycetes</taxon>
        <taxon>Mycobacteriales</taxon>
        <taxon>Mycobacteriaceae</taxon>
        <taxon>Mycobacteroides</taxon>
    </lineage>
</organism>
<dbReference type="InterPro" id="IPR041581">
    <property type="entry name" value="Glyoxalase_6"/>
</dbReference>
<comment type="caution">
    <text evidence="2">The sequence shown here is derived from an EMBL/GenBank/DDBJ whole genome shotgun (WGS) entry which is preliminary data.</text>
</comment>
<reference evidence="2 3" key="1">
    <citation type="submission" date="2016-12" db="EMBL/GenBank/DDBJ databases">
        <title>The new phylogeny of genus Mycobacterium.</title>
        <authorList>
            <person name="Tortoli E."/>
            <person name="Trovato A."/>
            <person name="Cirillo D.M."/>
        </authorList>
    </citation>
    <scope>NUCLEOTIDE SEQUENCE [LARGE SCALE GENOMIC DNA]</scope>
    <source>
        <strain evidence="2 3">CCUG 66554</strain>
    </source>
</reference>